<evidence type="ECO:0000256" key="2">
    <source>
        <dbReference type="ARBA" id="ARBA00022801"/>
    </source>
</evidence>
<sequence>MFESLSHIQRTIVFEKKGLFAVKACPGSGKTYTTAARLAHKLNNWQLSTRGIAVLSFTNVAWHEIRKMLDQNLGMTINFPHHLGTLDSFINKFIFLPFGHLIMGCGKRPILVGEPHGTWSAGNYDYDYDYDQYFDCTSFSINDGVIPTTADFKRFHFKWRNKDGSESGHVNRLRETKMKYWKQGYATQADANYFSLKILEKYPNIAQSIAMRFPELIIDEAQDTSEIQMGIINKLIDNGLKNVMLVGDPDQAIFEWNDARPDLFIDKFNEWGKNSVVLDENRRSSQNICNVTYNLTSRDNPPVAVNETVKNYGHIPEVICYKPECIQQTIDYFLHLCEQHQIEISHEKVAVIFRSKSIQSQILSQPERIEHPWLVGRYYVRDIAKSKYMAEKGRILDAFKLAEKAIYKGLHNKNYCSANDLNNWILERGFVHHRQNIMHILRCLPSPTGSIIEWVKQASDILRCHNMPIKMNLKPNCVDCSFDELFRITEDCSERFRIGTVHTVKGETFDAVLLILKERGAKGGYYRTMLSQGLKTLDDEELRIAYVGMTRPSKLLVIAVPSEKSRTVWELKLLN</sequence>
<dbReference type="PROSITE" id="PS51198">
    <property type="entry name" value="UVRD_HELICASE_ATP_BIND"/>
    <property type="match status" value="1"/>
</dbReference>
<comment type="catalytic activity">
    <reaction evidence="8">
        <text>ATP + H2O = ADP + phosphate + H(+)</text>
        <dbReference type="Rhea" id="RHEA:13065"/>
        <dbReference type="ChEBI" id="CHEBI:15377"/>
        <dbReference type="ChEBI" id="CHEBI:15378"/>
        <dbReference type="ChEBI" id="CHEBI:30616"/>
        <dbReference type="ChEBI" id="CHEBI:43474"/>
        <dbReference type="ChEBI" id="CHEBI:456216"/>
        <dbReference type="EC" id="5.6.2.4"/>
    </reaction>
</comment>
<dbReference type="InterPro" id="IPR000212">
    <property type="entry name" value="DNA_helicase_UvrD/REP"/>
</dbReference>
<evidence type="ECO:0000256" key="5">
    <source>
        <dbReference type="ARBA" id="ARBA00023235"/>
    </source>
</evidence>
<dbReference type="EMBL" id="CP126084">
    <property type="protein sequence ID" value="WHX48554.1"/>
    <property type="molecule type" value="Genomic_DNA"/>
</dbReference>
<evidence type="ECO:0000313" key="11">
    <source>
        <dbReference type="EMBL" id="WHX48554.1"/>
    </source>
</evidence>
<evidence type="ECO:0000256" key="6">
    <source>
        <dbReference type="ARBA" id="ARBA00034617"/>
    </source>
</evidence>
<accession>A0AA95I111</accession>
<feature type="binding site" evidence="9">
    <location>
        <begin position="24"/>
        <end position="31"/>
    </location>
    <ligand>
        <name>ATP</name>
        <dbReference type="ChEBI" id="CHEBI:30616"/>
    </ligand>
</feature>
<dbReference type="SUPFAM" id="SSF52540">
    <property type="entry name" value="P-loop containing nucleoside triphosphate hydrolases"/>
    <property type="match status" value="1"/>
</dbReference>
<dbReference type="GO" id="GO:0005829">
    <property type="term" value="C:cytosol"/>
    <property type="evidence" value="ECO:0007669"/>
    <property type="project" value="TreeGrafter"/>
</dbReference>
<organism evidence="11 12">
    <name type="scientific">Paenibacillus woosongensis</name>
    <dbReference type="NCBI Taxonomy" id="307580"/>
    <lineage>
        <taxon>Bacteria</taxon>
        <taxon>Bacillati</taxon>
        <taxon>Bacillota</taxon>
        <taxon>Bacilli</taxon>
        <taxon>Bacillales</taxon>
        <taxon>Paenibacillaceae</taxon>
        <taxon>Paenibacillus</taxon>
    </lineage>
</organism>
<keyword evidence="4 9" id="KW-0067">ATP-binding</keyword>
<feature type="domain" description="UvrD-like helicase ATP-binding" evidence="10">
    <location>
        <begin position="3"/>
        <end position="285"/>
    </location>
</feature>
<evidence type="ECO:0000259" key="10">
    <source>
        <dbReference type="PROSITE" id="PS51198"/>
    </source>
</evidence>
<dbReference type="GO" id="GO:0003677">
    <property type="term" value="F:DNA binding"/>
    <property type="evidence" value="ECO:0007669"/>
    <property type="project" value="InterPro"/>
</dbReference>
<evidence type="ECO:0000256" key="7">
    <source>
        <dbReference type="ARBA" id="ARBA00034808"/>
    </source>
</evidence>
<dbReference type="PANTHER" id="PTHR11070">
    <property type="entry name" value="UVRD / RECB / PCRA DNA HELICASE FAMILY MEMBER"/>
    <property type="match status" value="1"/>
</dbReference>
<gene>
    <name evidence="11" type="ORF">QNH46_21195</name>
</gene>
<dbReference type="InterPro" id="IPR027417">
    <property type="entry name" value="P-loop_NTPase"/>
</dbReference>
<dbReference type="Gene3D" id="3.40.50.300">
    <property type="entry name" value="P-loop containing nucleotide triphosphate hydrolases"/>
    <property type="match status" value="2"/>
</dbReference>
<dbReference type="GO" id="GO:0005524">
    <property type="term" value="F:ATP binding"/>
    <property type="evidence" value="ECO:0007669"/>
    <property type="project" value="UniProtKB-UniRule"/>
</dbReference>
<evidence type="ECO:0000256" key="1">
    <source>
        <dbReference type="ARBA" id="ARBA00022741"/>
    </source>
</evidence>
<dbReference type="Pfam" id="PF13361">
    <property type="entry name" value="UvrD_C"/>
    <property type="match status" value="1"/>
</dbReference>
<keyword evidence="1 9" id="KW-0547">Nucleotide-binding</keyword>
<keyword evidence="3 9" id="KW-0347">Helicase</keyword>
<keyword evidence="5" id="KW-0413">Isomerase</keyword>
<evidence type="ECO:0000256" key="4">
    <source>
        <dbReference type="ARBA" id="ARBA00022840"/>
    </source>
</evidence>
<dbReference type="GO" id="GO:0016787">
    <property type="term" value="F:hydrolase activity"/>
    <property type="evidence" value="ECO:0007669"/>
    <property type="project" value="UniProtKB-UniRule"/>
</dbReference>
<evidence type="ECO:0000256" key="8">
    <source>
        <dbReference type="ARBA" id="ARBA00048988"/>
    </source>
</evidence>
<evidence type="ECO:0000256" key="3">
    <source>
        <dbReference type="ARBA" id="ARBA00022806"/>
    </source>
</evidence>
<dbReference type="PANTHER" id="PTHR11070:SF3">
    <property type="entry name" value="DNA 3'-5' HELICASE"/>
    <property type="match status" value="1"/>
</dbReference>
<dbReference type="RefSeq" id="WP_283925923.1">
    <property type="nucleotide sequence ID" value="NZ_CP126084.1"/>
</dbReference>
<dbReference type="AlphaFoldDB" id="A0AA95I111"/>
<keyword evidence="2 9" id="KW-0378">Hydrolase</keyword>
<dbReference type="EC" id="5.6.2.4" evidence="7"/>
<evidence type="ECO:0000256" key="9">
    <source>
        <dbReference type="PROSITE-ProRule" id="PRU00560"/>
    </source>
</evidence>
<proteinExistence type="predicted"/>
<name>A0AA95I111_9BACL</name>
<dbReference type="Proteomes" id="UP001177943">
    <property type="component" value="Chromosome"/>
</dbReference>
<comment type="catalytic activity">
    <reaction evidence="6">
        <text>Couples ATP hydrolysis with the unwinding of duplex DNA by translocating in the 3'-5' direction.</text>
        <dbReference type="EC" id="5.6.2.4"/>
    </reaction>
</comment>
<dbReference type="GO" id="GO:0000725">
    <property type="term" value="P:recombinational repair"/>
    <property type="evidence" value="ECO:0007669"/>
    <property type="project" value="TreeGrafter"/>
</dbReference>
<evidence type="ECO:0000313" key="12">
    <source>
        <dbReference type="Proteomes" id="UP001177943"/>
    </source>
</evidence>
<dbReference type="Pfam" id="PF00580">
    <property type="entry name" value="UvrD-helicase"/>
    <property type="match status" value="2"/>
</dbReference>
<dbReference type="InterPro" id="IPR014017">
    <property type="entry name" value="DNA_helicase_UvrD-like_C"/>
</dbReference>
<dbReference type="KEGG" id="pwn:QNH46_21195"/>
<dbReference type="GO" id="GO:0043138">
    <property type="term" value="F:3'-5' DNA helicase activity"/>
    <property type="evidence" value="ECO:0007669"/>
    <property type="project" value="UniProtKB-EC"/>
</dbReference>
<protein>
    <recommendedName>
        <fullName evidence="7">DNA 3'-5' helicase</fullName>
        <ecNumber evidence="7">5.6.2.4</ecNumber>
    </recommendedName>
</protein>
<dbReference type="InterPro" id="IPR014016">
    <property type="entry name" value="UvrD-like_ATP-bd"/>
</dbReference>
<reference evidence="11" key="1">
    <citation type="submission" date="2023-05" db="EMBL/GenBank/DDBJ databases">
        <title>Comparative genomics of Bacillaceae isolates and their secondary metabolite potential.</title>
        <authorList>
            <person name="Song L."/>
            <person name="Nielsen L.J."/>
            <person name="Mohite O."/>
            <person name="Xu X."/>
            <person name="Weber T."/>
            <person name="Kovacs A.T."/>
        </authorList>
    </citation>
    <scope>NUCLEOTIDE SEQUENCE</scope>
    <source>
        <strain evidence="11">B2_4</strain>
    </source>
</reference>